<dbReference type="OrthoDB" id="9812260at2"/>
<dbReference type="EMBL" id="FOGC01000011">
    <property type="protein sequence ID" value="SER10276.1"/>
    <property type="molecule type" value="Genomic_DNA"/>
</dbReference>
<feature type="transmembrane region" description="Helical" evidence="2">
    <location>
        <begin position="159"/>
        <end position="185"/>
    </location>
</feature>
<dbReference type="NCBIfam" id="TIGR00254">
    <property type="entry name" value="GGDEF"/>
    <property type="match status" value="1"/>
</dbReference>
<dbReference type="PANTHER" id="PTHR46663:SF2">
    <property type="entry name" value="GGDEF DOMAIN-CONTAINING PROTEIN"/>
    <property type="match status" value="1"/>
</dbReference>
<evidence type="ECO:0000313" key="4">
    <source>
        <dbReference type="EMBL" id="SER10276.1"/>
    </source>
</evidence>
<keyword evidence="2" id="KW-1133">Transmembrane helix</keyword>
<dbReference type="InterPro" id="IPR000160">
    <property type="entry name" value="GGDEF_dom"/>
</dbReference>
<protein>
    <submittedName>
        <fullName evidence="4">Diguanylate cyclase (GGDEF) domain-containing protein</fullName>
    </submittedName>
</protein>
<proteinExistence type="predicted"/>
<dbReference type="PANTHER" id="PTHR46663">
    <property type="entry name" value="DIGUANYLATE CYCLASE DGCT-RELATED"/>
    <property type="match status" value="1"/>
</dbReference>
<dbReference type="InterPro" id="IPR033417">
    <property type="entry name" value="CHASE8"/>
</dbReference>
<evidence type="ECO:0000259" key="3">
    <source>
        <dbReference type="PROSITE" id="PS50887"/>
    </source>
</evidence>
<gene>
    <name evidence="4" type="ORF">SAMN05216522_11187</name>
</gene>
<dbReference type="InterPro" id="IPR043128">
    <property type="entry name" value="Rev_trsase/Diguanyl_cyclase"/>
</dbReference>
<organism evidence="4 5">
    <name type="scientific">Rosenbergiella nectarea</name>
    <dbReference type="NCBI Taxonomy" id="988801"/>
    <lineage>
        <taxon>Bacteria</taxon>
        <taxon>Pseudomonadati</taxon>
        <taxon>Pseudomonadota</taxon>
        <taxon>Gammaproteobacteria</taxon>
        <taxon>Enterobacterales</taxon>
        <taxon>Erwiniaceae</taxon>
        <taxon>Rosenbergiella</taxon>
    </lineage>
</organism>
<feature type="domain" description="GGDEF" evidence="3">
    <location>
        <begin position="286"/>
        <end position="411"/>
    </location>
</feature>
<sequence>MYYYYLKMGMSKMLRLKKKAKSSIRKKIRKVSLLNSLLNLFACWVLLFSTAIYFIKDYEQRNMELLSTSLSSSLIAATVFDDSYNANRKFNALGQQQMFDSAVLYAKDGHVIARWEHSQQTSYFWKYLHSWLYPNKKKVEIFHDQQVVGWLFIVGNDSYLFNFILYSVLILTIGMVLIFIFSFVLSSIMYRKILVAMNQITTKINHVIHTKDFTKRLPDNSLKEFQNFSDNVNSLISEIERLNNDLVHENKTLAIKAYQDSLTGIDNRAAFINQLQFMLSENGPYSTFCILFMDGDKFKHINDTWGHAAGDKVLQEVGNRLKTMVKEEDCVARLGGDEFAMILSKTENQHQVEEFISVIHSKFEEPIEIASDHAIPFSLTIGFTMADKDEEVSDILLRADSHMYLNKKTER</sequence>
<name>A0A1H9LFQ7_9GAMM</name>
<reference evidence="5" key="1">
    <citation type="submission" date="2016-10" db="EMBL/GenBank/DDBJ databases">
        <authorList>
            <person name="Varghese N."/>
            <person name="Submissions S."/>
        </authorList>
    </citation>
    <scope>NUCLEOTIDE SEQUENCE [LARGE SCALE GENOMIC DNA]</scope>
    <source>
        <strain evidence="5">8N4</strain>
    </source>
</reference>
<dbReference type="Pfam" id="PF17152">
    <property type="entry name" value="CHASE8"/>
    <property type="match status" value="1"/>
</dbReference>
<dbReference type="Gene3D" id="3.30.70.270">
    <property type="match status" value="1"/>
</dbReference>
<keyword evidence="1" id="KW-0175">Coiled coil</keyword>
<keyword evidence="5" id="KW-1185">Reference proteome</keyword>
<keyword evidence="2" id="KW-0812">Transmembrane</keyword>
<dbReference type="SUPFAM" id="SSF55073">
    <property type="entry name" value="Nucleotide cyclase"/>
    <property type="match status" value="1"/>
</dbReference>
<dbReference type="CDD" id="cd01949">
    <property type="entry name" value="GGDEF"/>
    <property type="match status" value="1"/>
</dbReference>
<dbReference type="STRING" id="988801.SAMN05216522_11187"/>
<dbReference type="Gene3D" id="6.10.340.10">
    <property type="match status" value="1"/>
</dbReference>
<accession>A0A1H9LFQ7</accession>
<keyword evidence="2" id="KW-0472">Membrane</keyword>
<evidence type="ECO:0000256" key="2">
    <source>
        <dbReference type="SAM" id="Phobius"/>
    </source>
</evidence>
<evidence type="ECO:0000313" key="5">
    <source>
        <dbReference type="Proteomes" id="UP000242515"/>
    </source>
</evidence>
<dbReference type="Pfam" id="PF00990">
    <property type="entry name" value="GGDEF"/>
    <property type="match status" value="1"/>
</dbReference>
<dbReference type="InterPro" id="IPR052163">
    <property type="entry name" value="DGC-Regulatory_Protein"/>
</dbReference>
<dbReference type="SMART" id="SM00267">
    <property type="entry name" value="GGDEF"/>
    <property type="match status" value="1"/>
</dbReference>
<feature type="coiled-coil region" evidence="1">
    <location>
        <begin position="225"/>
        <end position="252"/>
    </location>
</feature>
<dbReference type="PROSITE" id="PS50887">
    <property type="entry name" value="GGDEF"/>
    <property type="match status" value="1"/>
</dbReference>
<dbReference type="InterPro" id="IPR029787">
    <property type="entry name" value="Nucleotide_cyclase"/>
</dbReference>
<dbReference type="Proteomes" id="UP000242515">
    <property type="component" value="Unassembled WGS sequence"/>
</dbReference>
<evidence type="ECO:0000256" key="1">
    <source>
        <dbReference type="SAM" id="Coils"/>
    </source>
</evidence>
<dbReference type="AlphaFoldDB" id="A0A1H9LFQ7"/>